<proteinExistence type="predicted"/>
<dbReference type="InterPro" id="IPR047737">
    <property type="entry name" value="LysC"/>
</dbReference>
<organism evidence="1 2">
    <name type="scientific">Burkholderia pyrrocinia</name>
    <name type="common">Pseudomonas pyrrocinia</name>
    <dbReference type="NCBI Taxonomy" id="60550"/>
    <lineage>
        <taxon>Bacteria</taxon>
        <taxon>Pseudomonadati</taxon>
        <taxon>Pseudomonadota</taxon>
        <taxon>Betaproteobacteria</taxon>
        <taxon>Burkholderiales</taxon>
        <taxon>Burkholderiaceae</taxon>
        <taxon>Burkholderia</taxon>
        <taxon>Burkholderia cepacia complex</taxon>
    </lineage>
</organism>
<reference evidence="1 2" key="1">
    <citation type="journal article" date="2018" name="ISME J.">
        <title>Involvement of Burkholderiaceae and sulfurous volatiles in disease-suppressive soils.</title>
        <authorList>
            <person name="Carrion V.J."/>
            <person name="Cordovez V."/>
            <person name="Tyc O."/>
            <person name="Etalo D.W."/>
            <person name="de Bruijn I."/>
            <person name="de Jager V.C."/>
            <person name="Medema M.H."/>
            <person name="Eberl L."/>
            <person name="Raaijmakers J.M."/>
        </authorList>
    </citation>
    <scope>NUCLEOTIDE SEQUENCE [LARGE SCALE GENOMIC DNA]</scope>
    <source>
        <strain evidence="2">mHSR5</strain>
    </source>
</reference>
<accession>A0A2Z5N1P0</accession>
<gene>
    <name evidence="1" type="ORF">CUJ89_24095</name>
</gene>
<evidence type="ECO:0000313" key="1">
    <source>
        <dbReference type="EMBL" id="AXF23499.1"/>
    </source>
</evidence>
<dbReference type="Proteomes" id="UP000253104">
    <property type="component" value="Chromosome mHSR5_B"/>
</dbReference>
<dbReference type="NCBIfam" id="NF038368">
    <property type="entry name" value="P2_Rz1"/>
    <property type="match status" value="1"/>
</dbReference>
<name>A0A2Z5N1P0_BURPY</name>
<sequence>MNAALLMTKAAWAQCAATVDAIAACQARAERAATVADPGDAR</sequence>
<dbReference type="AlphaFoldDB" id="A0A2Z5N1P0"/>
<evidence type="ECO:0000313" key="2">
    <source>
        <dbReference type="Proteomes" id="UP000253104"/>
    </source>
</evidence>
<protein>
    <submittedName>
        <fullName evidence="1">Peptidase</fullName>
    </submittedName>
</protein>
<dbReference type="EMBL" id="CP024903">
    <property type="protein sequence ID" value="AXF23499.1"/>
    <property type="molecule type" value="Genomic_DNA"/>
</dbReference>